<evidence type="ECO:0000259" key="2">
    <source>
        <dbReference type="PROSITE" id="PS50048"/>
    </source>
</evidence>
<dbReference type="Pfam" id="PF00172">
    <property type="entry name" value="Zn_clus"/>
    <property type="match status" value="1"/>
</dbReference>
<sequence length="443" mass="50726">MVGTPKFAGCSTCRTRKIRCDRGLPACHQCRTAGWTCEGYERKYKFIEESDGLKESYQRKRYLFEDLNAQIPVLQHGTSDMTLAVRHDVEEEYKALQSKFRVTISRLPTSIAERQSSILAYMLTDVKSQALFPIQTHGGYFHFIPQRIGRNLALDDSISCLSSIYEDVRAGSTSSPNTLKMYGKSLSSLWQYLQQPSLRLELDTVCASLILQLCELMLSPDKGNWASLSKGSKLLMQELGSDKFKDPFGRAMLESQRTFYMVQDASVGKACFLAEQEWRNLSQLPDPSVPIHKYSTLLLRTTMSDLLLDFFQLLFIGESLFPDDDPITAPVDCHQLQQFLQSIWLVYFKMETFYEETLKPLLPPDLPRLYPDILMARIECSLTAILAKLQTYAEQMSILWLRECKYGSKPSFSSKNNFQWPPKHLTLVSNYSGHEVALAQKQW</sequence>
<gene>
    <name evidence="3" type="ORF">BT63DRAFT_482296</name>
</gene>
<organism evidence="3 4">
    <name type="scientific">Microthyrium microscopicum</name>
    <dbReference type="NCBI Taxonomy" id="703497"/>
    <lineage>
        <taxon>Eukaryota</taxon>
        <taxon>Fungi</taxon>
        <taxon>Dikarya</taxon>
        <taxon>Ascomycota</taxon>
        <taxon>Pezizomycotina</taxon>
        <taxon>Dothideomycetes</taxon>
        <taxon>Dothideomycetes incertae sedis</taxon>
        <taxon>Microthyriales</taxon>
        <taxon>Microthyriaceae</taxon>
        <taxon>Microthyrium</taxon>
    </lineage>
</organism>
<dbReference type="GO" id="GO:0008270">
    <property type="term" value="F:zinc ion binding"/>
    <property type="evidence" value="ECO:0007669"/>
    <property type="project" value="InterPro"/>
</dbReference>
<dbReference type="SMART" id="SM00066">
    <property type="entry name" value="GAL4"/>
    <property type="match status" value="1"/>
</dbReference>
<dbReference type="CDD" id="cd00067">
    <property type="entry name" value="GAL4"/>
    <property type="match status" value="1"/>
</dbReference>
<accession>A0A6A6U318</accession>
<evidence type="ECO:0000313" key="4">
    <source>
        <dbReference type="Proteomes" id="UP000799302"/>
    </source>
</evidence>
<reference evidence="3" key="1">
    <citation type="journal article" date="2020" name="Stud. Mycol.">
        <title>101 Dothideomycetes genomes: a test case for predicting lifestyles and emergence of pathogens.</title>
        <authorList>
            <person name="Haridas S."/>
            <person name="Albert R."/>
            <person name="Binder M."/>
            <person name="Bloem J."/>
            <person name="Labutti K."/>
            <person name="Salamov A."/>
            <person name="Andreopoulos B."/>
            <person name="Baker S."/>
            <person name="Barry K."/>
            <person name="Bills G."/>
            <person name="Bluhm B."/>
            <person name="Cannon C."/>
            <person name="Castanera R."/>
            <person name="Culley D."/>
            <person name="Daum C."/>
            <person name="Ezra D."/>
            <person name="Gonzalez J."/>
            <person name="Henrissat B."/>
            <person name="Kuo A."/>
            <person name="Liang C."/>
            <person name="Lipzen A."/>
            <person name="Lutzoni F."/>
            <person name="Magnuson J."/>
            <person name="Mondo S."/>
            <person name="Nolan M."/>
            <person name="Ohm R."/>
            <person name="Pangilinan J."/>
            <person name="Park H.-J."/>
            <person name="Ramirez L."/>
            <person name="Alfaro M."/>
            <person name="Sun H."/>
            <person name="Tritt A."/>
            <person name="Yoshinaga Y."/>
            <person name="Zwiers L.-H."/>
            <person name="Turgeon B."/>
            <person name="Goodwin S."/>
            <person name="Spatafora J."/>
            <person name="Crous P."/>
            <person name="Grigoriev I."/>
        </authorList>
    </citation>
    <scope>NUCLEOTIDE SEQUENCE</scope>
    <source>
        <strain evidence="3">CBS 115976</strain>
    </source>
</reference>
<dbReference type="PANTHER" id="PTHR38111">
    <property type="entry name" value="ZN(2)-C6 FUNGAL-TYPE DOMAIN-CONTAINING PROTEIN-RELATED"/>
    <property type="match status" value="1"/>
</dbReference>
<dbReference type="Gene3D" id="4.10.240.10">
    <property type="entry name" value="Zn(2)-C6 fungal-type DNA-binding domain"/>
    <property type="match status" value="1"/>
</dbReference>
<dbReference type="OrthoDB" id="5089701at2759"/>
<proteinExistence type="predicted"/>
<dbReference type="AlphaFoldDB" id="A0A6A6U318"/>
<dbReference type="PROSITE" id="PS50048">
    <property type="entry name" value="ZN2_CY6_FUNGAL_2"/>
    <property type="match status" value="1"/>
</dbReference>
<dbReference type="SUPFAM" id="SSF57701">
    <property type="entry name" value="Zn2/Cys6 DNA-binding domain"/>
    <property type="match status" value="1"/>
</dbReference>
<dbReference type="GO" id="GO:0000981">
    <property type="term" value="F:DNA-binding transcription factor activity, RNA polymerase II-specific"/>
    <property type="evidence" value="ECO:0007669"/>
    <property type="project" value="InterPro"/>
</dbReference>
<dbReference type="PROSITE" id="PS00463">
    <property type="entry name" value="ZN2_CY6_FUNGAL_1"/>
    <property type="match status" value="1"/>
</dbReference>
<dbReference type="InterPro" id="IPR001138">
    <property type="entry name" value="Zn2Cys6_DnaBD"/>
</dbReference>
<dbReference type="Proteomes" id="UP000799302">
    <property type="component" value="Unassembled WGS sequence"/>
</dbReference>
<dbReference type="EMBL" id="MU004240">
    <property type="protein sequence ID" value="KAF2665344.1"/>
    <property type="molecule type" value="Genomic_DNA"/>
</dbReference>
<feature type="domain" description="Zn(2)-C6 fungal-type" evidence="2">
    <location>
        <begin position="9"/>
        <end position="37"/>
    </location>
</feature>
<keyword evidence="4" id="KW-1185">Reference proteome</keyword>
<protein>
    <recommendedName>
        <fullName evidence="2">Zn(2)-C6 fungal-type domain-containing protein</fullName>
    </recommendedName>
</protein>
<evidence type="ECO:0000256" key="1">
    <source>
        <dbReference type="ARBA" id="ARBA00023242"/>
    </source>
</evidence>
<dbReference type="PANTHER" id="PTHR38111:SF5">
    <property type="entry name" value="TRANSCRIPTION FACTOR DOMAIN-CONTAINING PROTEIN"/>
    <property type="match status" value="1"/>
</dbReference>
<keyword evidence="1" id="KW-0539">Nucleus</keyword>
<dbReference type="InterPro" id="IPR053178">
    <property type="entry name" value="Osmoadaptation_assoc"/>
</dbReference>
<evidence type="ECO:0000313" key="3">
    <source>
        <dbReference type="EMBL" id="KAF2665344.1"/>
    </source>
</evidence>
<dbReference type="InterPro" id="IPR036864">
    <property type="entry name" value="Zn2-C6_fun-type_DNA-bd_sf"/>
</dbReference>
<name>A0A6A6U318_9PEZI</name>